<dbReference type="Proteomes" id="UP000199008">
    <property type="component" value="Unassembled WGS sequence"/>
</dbReference>
<proteinExistence type="predicted"/>
<name>A0A1G9FGQ4_9BACL</name>
<dbReference type="InterPro" id="IPR007325">
    <property type="entry name" value="KFase/CYL"/>
</dbReference>
<dbReference type="SUPFAM" id="SSF102198">
    <property type="entry name" value="Putative cyclase"/>
    <property type="match status" value="1"/>
</dbReference>
<keyword evidence="2" id="KW-1185">Reference proteome</keyword>
<dbReference type="STRING" id="576118.SAMN05216216_11230"/>
<dbReference type="InterPro" id="IPR037175">
    <property type="entry name" value="KFase_sf"/>
</dbReference>
<evidence type="ECO:0000313" key="2">
    <source>
        <dbReference type="Proteomes" id="UP000199008"/>
    </source>
</evidence>
<dbReference type="Pfam" id="PF04199">
    <property type="entry name" value="Cyclase"/>
    <property type="match status" value="1"/>
</dbReference>
<dbReference type="GO" id="GO:0019441">
    <property type="term" value="P:L-tryptophan catabolic process to kynurenine"/>
    <property type="evidence" value="ECO:0007669"/>
    <property type="project" value="InterPro"/>
</dbReference>
<evidence type="ECO:0000313" key="1">
    <source>
        <dbReference type="EMBL" id="SDK87580.1"/>
    </source>
</evidence>
<sequence length="231" mass="26088">MTEKYVDLGYPIYEGSPVFPGLPEVKVELREDKEKGDHWNGSVLTTYLHAGTHVDAPFHHFSDESVGIDSIPAENFFYDSPLMLDVPAQKENDLITIEQLLAYGDQLQEADILIFNTHAYKKRNDDFESYSDGFSTVSPEAAEYIREQLPKVKAVAIDTLSIENIPIGKTNGFRTHKAFLDPDRPNDTILIYEDVNLEPIVDKTIRKIYCTPLRIVGRDASICNPVAIIEK</sequence>
<dbReference type="PANTHER" id="PTHR31118">
    <property type="entry name" value="CYCLASE-LIKE PROTEIN 2"/>
    <property type="match status" value="1"/>
</dbReference>
<dbReference type="Gene3D" id="3.50.30.50">
    <property type="entry name" value="Putative cyclase"/>
    <property type="match status" value="1"/>
</dbReference>
<organism evidence="1 2">
    <name type="scientific">Lacicoccus qingdaonensis</name>
    <dbReference type="NCBI Taxonomy" id="576118"/>
    <lineage>
        <taxon>Bacteria</taxon>
        <taxon>Bacillati</taxon>
        <taxon>Bacillota</taxon>
        <taxon>Bacilli</taxon>
        <taxon>Bacillales</taxon>
        <taxon>Salinicoccaceae</taxon>
        <taxon>Lacicoccus</taxon>
    </lineage>
</organism>
<dbReference type="AlphaFoldDB" id="A0A1G9FGQ4"/>
<dbReference type="RefSeq" id="WP_092986343.1">
    <property type="nucleotide sequence ID" value="NZ_FNFY01000012.1"/>
</dbReference>
<dbReference type="EMBL" id="FNFY01000012">
    <property type="protein sequence ID" value="SDK87580.1"/>
    <property type="molecule type" value="Genomic_DNA"/>
</dbReference>
<gene>
    <name evidence="1" type="ORF">SAMN05216216_11230</name>
</gene>
<protein>
    <submittedName>
        <fullName evidence="1">Kynurenine formamidase</fullName>
    </submittedName>
</protein>
<dbReference type="OrthoDB" id="9796085at2"/>
<dbReference type="PANTHER" id="PTHR31118:SF32">
    <property type="entry name" value="KYNURENINE FORMAMIDASE"/>
    <property type="match status" value="1"/>
</dbReference>
<dbReference type="GO" id="GO:0004061">
    <property type="term" value="F:arylformamidase activity"/>
    <property type="evidence" value="ECO:0007669"/>
    <property type="project" value="InterPro"/>
</dbReference>
<accession>A0A1G9FGQ4</accession>
<reference evidence="2" key="1">
    <citation type="submission" date="2016-10" db="EMBL/GenBank/DDBJ databases">
        <authorList>
            <person name="Varghese N."/>
            <person name="Submissions S."/>
        </authorList>
    </citation>
    <scope>NUCLEOTIDE SEQUENCE [LARGE SCALE GENOMIC DNA]</scope>
    <source>
        <strain evidence="2">CGMCC 1.8895</strain>
    </source>
</reference>